<evidence type="ECO:0000256" key="4">
    <source>
        <dbReference type="SAM" id="Phobius"/>
    </source>
</evidence>
<dbReference type="PANTHER" id="PTHR24035">
    <property type="entry name" value="MULTIPLE EPIDERMAL GROWTH FACTOR-LIKE DOMAINS PROTEIN"/>
    <property type="match status" value="1"/>
</dbReference>
<reference evidence="8" key="1">
    <citation type="submission" date="2025-08" db="UniProtKB">
        <authorList>
            <consortium name="RefSeq"/>
        </authorList>
    </citation>
    <scope>IDENTIFICATION</scope>
</reference>
<evidence type="ECO:0000256" key="3">
    <source>
        <dbReference type="ARBA" id="ARBA00023157"/>
    </source>
</evidence>
<keyword evidence="4" id="KW-0472">Membrane</keyword>
<evidence type="ECO:0000256" key="2">
    <source>
        <dbReference type="ARBA" id="ARBA00022837"/>
    </source>
</evidence>
<dbReference type="SUPFAM" id="SSF49785">
    <property type="entry name" value="Galactose-binding domain-like"/>
    <property type="match status" value="1"/>
</dbReference>
<dbReference type="RefSeq" id="XP_055873489.1">
    <property type="nucleotide sequence ID" value="XM_056017514.1"/>
</dbReference>
<keyword evidence="3" id="KW-1015">Disulfide bond</keyword>
<keyword evidence="1" id="KW-0479">Metal-binding</keyword>
<evidence type="ECO:0000256" key="5">
    <source>
        <dbReference type="SAM" id="SignalP"/>
    </source>
</evidence>
<evidence type="ECO:0000259" key="6">
    <source>
        <dbReference type="SMART" id="SM00607"/>
    </source>
</evidence>
<gene>
    <name evidence="8" type="primary">LOC106058648</name>
</gene>
<keyword evidence="4" id="KW-1133">Transmembrane helix</keyword>
<accession>A0A9W2ZEI1</accession>
<name>A0A9W2ZEI1_BIOGL</name>
<protein>
    <submittedName>
        <fullName evidence="8">Uncharacterized protein LOC106058648 isoform X1</fullName>
    </submittedName>
</protein>
<evidence type="ECO:0000313" key="7">
    <source>
        <dbReference type="Proteomes" id="UP001165740"/>
    </source>
</evidence>
<feature type="transmembrane region" description="Helical" evidence="4">
    <location>
        <begin position="493"/>
        <end position="518"/>
    </location>
</feature>
<dbReference type="InterPro" id="IPR052108">
    <property type="entry name" value="MEGF/SIB"/>
</dbReference>
<keyword evidence="2" id="KW-0106">Calcium</keyword>
<dbReference type="OMA" id="KEWHARY"/>
<dbReference type="CDD" id="cd00055">
    <property type="entry name" value="EGF_Lam"/>
    <property type="match status" value="1"/>
</dbReference>
<dbReference type="InterPro" id="IPR008979">
    <property type="entry name" value="Galactose-bd-like_sf"/>
</dbReference>
<dbReference type="PANTHER" id="PTHR24035:SF109">
    <property type="entry name" value="PROTEIN DRAPER"/>
    <property type="match status" value="1"/>
</dbReference>
<evidence type="ECO:0000256" key="1">
    <source>
        <dbReference type="ARBA" id="ARBA00022723"/>
    </source>
</evidence>
<dbReference type="Pfam" id="PF22633">
    <property type="entry name" value="F5_F8_type_C_2"/>
    <property type="match status" value="1"/>
</dbReference>
<sequence length="553" mass="61699">MARSETLTQLMRTLWLLSAFLLYRVLSCDVGWFGTKCQYKCHCTGNHCDPSGKCVENSKCEPGWFGASCQFVNVAKDAQFTSFSDDDEKYWPSDHNEDTCSQSLRVMIVKWKLQLVITWIRLIVNNTDKVNKFSVSFKPQPETDSSNINNDYISCAQESRHVNLKIVDIFCQLKYSIHELMIEGPGIKSLCSIYVSGGRNLALKQNTSQSSTYFDGVSINMSRSSNAVDGNTDDNYYHGSCIHTDHETNTAGPTWRLNFSFPALLQGVMIYNRDDCCQARLQHFKLMGFSPSGQIVFTFYDGLSEAQVKYPVIFVSPMKALYQLTVTAQRKTTFSAILNFCELEAFGDWECPFGKYGLDCDKNCNCADKTKTCVVSTGTCPSGCSAGYQGEGCMEVCEHGTWGEGCSKLCDDRCANQSCDSVTGQCQNGCRDGYTLPNCTEVCSHGYWGNNCSNLCRDKCLTELCDPVTGLCYLDEESRSVKKNSTDTCPLSLGALSIFGLILAFIFTIQSVIILALCCERRQKSSGYSMFSHMEDSFKLTQYSPRVSGHQTI</sequence>
<feature type="chain" id="PRO_5040912074" evidence="5">
    <location>
        <begin position="28"/>
        <end position="553"/>
    </location>
</feature>
<dbReference type="GeneID" id="106058648"/>
<dbReference type="Gene3D" id="2.60.120.260">
    <property type="entry name" value="Galactose-binding domain-like"/>
    <property type="match status" value="1"/>
</dbReference>
<keyword evidence="5" id="KW-0732">Signal</keyword>
<keyword evidence="7" id="KW-1185">Reference proteome</keyword>
<dbReference type="SMART" id="SM00607">
    <property type="entry name" value="FTP"/>
    <property type="match status" value="1"/>
</dbReference>
<evidence type="ECO:0000313" key="8">
    <source>
        <dbReference type="RefSeq" id="XP_055873489.1"/>
    </source>
</evidence>
<dbReference type="InterPro" id="IPR002049">
    <property type="entry name" value="LE_dom"/>
</dbReference>
<proteinExistence type="predicted"/>
<dbReference type="AlphaFoldDB" id="A0A9W2ZEI1"/>
<dbReference type="GO" id="GO:0046872">
    <property type="term" value="F:metal ion binding"/>
    <property type="evidence" value="ECO:0007669"/>
    <property type="project" value="UniProtKB-KW"/>
</dbReference>
<feature type="signal peptide" evidence="5">
    <location>
        <begin position="1"/>
        <end position="27"/>
    </location>
</feature>
<dbReference type="OrthoDB" id="6157064at2759"/>
<dbReference type="InterPro" id="IPR006585">
    <property type="entry name" value="FTP1"/>
</dbReference>
<organism evidence="7 8">
    <name type="scientific">Biomphalaria glabrata</name>
    <name type="common">Bloodfluke planorb</name>
    <name type="synonym">Freshwater snail</name>
    <dbReference type="NCBI Taxonomy" id="6526"/>
    <lineage>
        <taxon>Eukaryota</taxon>
        <taxon>Metazoa</taxon>
        <taxon>Spiralia</taxon>
        <taxon>Lophotrochozoa</taxon>
        <taxon>Mollusca</taxon>
        <taxon>Gastropoda</taxon>
        <taxon>Heterobranchia</taxon>
        <taxon>Euthyneura</taxon>
        <taxon>Panpulmonata</taxon>
        <taxon>Hygrophila</taxon>
        <taxon>Lymnaeoidea</taxon>
        <taxon>Planorbidae</taxon>
        <taxon>Biomphalaria</taxon>
    </lineage>
</organism>
<feature type="domain" description="Fucolectin tachylectin-4 pentraxin-1" evidence="6">
    <location>
        <begin position="198"/>
        <end position="354"/>
    </location>
</feature>
<keyword evidence="4" id="KW-0812">Transmembrane</keyword>
<dbReference type="Proteomes" id="UP001165740">
    <property type="component" value="Chromosome 18"/>
</dbReference>
<dbReference type="Gene3D" id="2.170.300.10">
    <property type="entry name" value="Tie2 ligand-binding domain superfamily"/>
    <property type="match status" value="1"/>
</dbReference>